<dbReference type="SUPFAM" id="SSF56300">
    <property type="entry name" value="Metallo-dependent phosphatases"/>
    <property type="match status" value="1"/>
</dbReference>
<evidence type="ECO:0000313" key="3">
    <source>
        <dbReference type="EMBL" id="THH08826.1"/>
    </source>
</evidence>
<dbReference type="Gene3D" id="1.10.287.2720">
    <property type="match status" value="1"/>
</dbReference>
<organism evidence="3 4">
    <name type="scientific">Phellinidium pouzarii</name>
    <dbReference type="NCBI Taxonomy" id="167371"/>
    <lineage>
        <taxon>Eukaryota</taxon>
        <taxon>Fungi</taxon>
        <taxon>Dikarya</taxon>
        <taxon>Basidiomycota</taxon>
        <taxon>Agaricomycotina</taxon>
        <taxon>Agaricomycetes</taxon>
        <taxon>Hymenochaetales</taxon>
        <taxon>Hymenochaetaceae</taxon>
        <taxon>Phellinidium</taxon>
    </lineage>
</organism>
<dbReference type="PANTHER" id="PTHR10972">
    <property type="entry name" value="OXYSTEROL-BINDING PROTEIN-RELATED"/>
    <property type="match status" value="1"/>
</dbReference>
<dbReference type="Proteomes" id="UP000308199">
    <property type="component" value="Unassembled WGS sequence"/>
</dbReference>
<dbReference type="SUPFAM" id="SSF144000">
    <property type="entry name" value="Oxysterol-binding protein-like"/>
    <property type="match status" value="1"/>
</dbReference>
<proteinExistence type="inferred from homology"/>
<dbReference type="InterPro" id="IPR018494">
    <property type="entry name" value="Oxysterol-bd_CS"/>
</dbReference>
<dbReference type="Pfam" id="PF01237">
    <property type="entry name" value="Oxysterol_BP"/>
    <property type="match status" value="1"/>
</dbReference>
<dbReference type="Gene3D" id="3.60.21.10">
    <property type="match status" value="1"/>
</dbReference>
<comment type="similarity">
    <text evidence="1 2">Belongs to the OSBP family.</text>
</comment>
<dbReference type="InterPro" id="IPR037239">
    <property type="entry name" value="OSBP_sf"/>
</dbReference>
<comment type="caution">
    <text evidence="3">The sequence shown here is derived from an EMBL/GenBank/DDBJ whole genome shotgun (WGS) entry which is preliminary data.</text>
</comment>
<evidence type="ECO:0000313" key="4">
    <source>
        <dbReference type="Proteomes" id="UP000308199"/>
    </source>
</evidence>
<accession>A0A4S4LAU4</accession>
<dbReference type="FunFam" id="2.40.160.120:FF:000010">
    <property type="entry name" value="Oxysterol-binding protein homolog 4"/>
    <property type="match status" value="1"/>
</dbReference>
<dbReference type="Gene3D" id="6.10.250.1430">
    <property type="match status" value="1"/>
</dbReference>
<name>A0A4S4LAU4_9AGAM</name>
<gene>
    <name evidence="3" type="ORF">EW145_g2445</name>
</gene>
<dbReference type="PROSITE" id="PS01013">
    <property type="entry name" value="OSBP"/>
    <property type="match status" value="1"/>
</dbReference>
<evidence type="ECO:0008006" key="5">
    <source>
        <dbReference type="Google" id="ProtNLM"/>
    </source>
</evidence>
<evidence type="ECO:0000256" key="2">
    <source>
        <dbReference type="RuleBase" id="RU003844"/>
    </source>
</evidence>
<dbReference type="PANTHER" id="PTHR10972:SF184">
    <property type="entry name" value="OXYSTEROL-BINDING PROTEIN HOMOLOG 4-RELATED"/>
    <property type="match status" value="1"/>
</dbReference>
<dbReference type="GO" id="GO:0120009">
    <property type="term" value="P:intermembrane lipid transfer"/>
    <property type="evidence" value="ECO:0007669"/>
    <property type="project" value="UniProtKB-ARBA"/>
</dbReference>
<protein>
    <recommendedName>
        <fullName evidence="5">Oxysterol-binding protein</fullName>
    </recommendedName>
</protein>
<reference evidence="3 4" key="1">
    <citation type="submission" date="2019-02" db="EMBL/GenBank/DDBJ databases">
        <title>Genome sequencing of the rare red list fungi Phellinidium pouzarii.</title>
        <authorList>
            <person name="Buettner E."/>
            <person name="Kellner H."/>
        </authorList>
    </citation>
    <scope>NUCLEOTIDE SEQUENCE [LARGE SCALE GENOMIC DNA]</scope>
    <source>
        <strain evidence="3 4">DSM 108285</strain>
    </source>
</reference>
<dbReference type="InterPro" id="IPR029052">
    <property type="entry name" value="Metallo-depent_PP-like"/>
</dbReference>
<dbReference type="InterPro" id="IPR000648">
    <property type="entry name" value="Oxysterol-bd"/>
</dbReference>
<evidence type="ECO:0000256" key="1">
    <source>
        <dbReference type="ARBA" id="ARBA00008842"/>
    </source>
</evidence>
<dbReference type="GO" id="GO:0016020">
    <property type="term" value="C:membrane"/>
    <property type="evidence" value="ECO:0007669"/>
    <property type="project" value="TreeGrafter"/>
</dbReference>
<keyword evidence="4" id="KW-1185">Reference proteome</keyword>
<dbReference type="Gene3D" id="2.40.160.120">
    <property type="match status" value="1"/>
</dbReference>
<sequence>MSNNGEPSENVVPVSQRTSWASFLKTIVSYTGDFSSLTAPPFILSPVSLTEFPAYWCERPELFADIVNGKTPEDRALKVLRWFISTLKGQYTTRNESMGSEKKPLNPVLGELFYGYWPDKGGRGRTDLVVEQVSHHPPITAYYISNESKELSLQGHSAQKTSFSGTAIIVKQIGHAILTVNLASGEKETYLITLPRLSIAGLLVGSPYIELSESSYIASSSGYLSTIDYSGKGYFTGKAHTFKATVTNPELAATHVLYTFEGQWNAISHNKKTGEVFTDVTAPKEEVTVSFLESQTDFETRRLWKHVADGIRSGKFDAASLEKSKIENEQRQRRKDELAKGEPWKLKHFVKIESDPEYEKLAQALSLLLLTEGGVYILVNITMGRNTPTLWQQFYASPLIFVARRLYALTMQIFSDDPIRPDSIRIVGISDTRNSHDLVGALPDGDILIHAGDLSQLGTVEELDAALYWLNSQTHPHKIFIGGSHDAALTDLIKCENLLERYPNLTYLQDNSTSVARVRGGCYIPYGAYARRCICSDTRTRGRGVECVRWTAAQDAFERIASGLGGWVDLVPIVKGVARKAIARVWHEAVLTTASVSLDAILRTKPTTFWDDFCVSPYLLRARSTREFILAPSLSPSPRKPLFLILGLARSVSDMLIHTGDLTHAGTVEEPEAVLT</sequence>
<dbReference type="EMBL" id="SGPK01000085">
    <property type="protein sequence ID" value="THH08826.1"/>
    <property type="molecule type" value="Genomic_DNA"/>
</dbReference>
<dbReference type="GO" id="GO:0008142">
    <property type="term" value="F:oxysterol binding"/>
    <property type="evidence" value="ECO:0007669"/>
    <property type="project" value="TreeGrafter"/>
</dbReference>
<dbReference type="AlphaFoldDB" id="A0A4S4LAU4"/>
<dbReference type="OrthoDB" id="14833at2759"/>
<dbReference type="GO" id="GO:0005829">
    <property type="term" value="C:cytosol"/>
    <property type="evidence" value="ECO:0007669"/>
    <property type="project" value="TreeGrafter"/>
</dbReference>
<dbReference type="Gene3D" id="3.30.70.3490">
    <property type="match status" value="1"/>
</dbReference>